<protein>
    <recommendedName>
        <fullName evidence="5">tRNA pseudouridine synthase Pus10</fullName>
        <ecNumber evidence="5">5.4.99.25</ecNumber>
    </recommendedName>
    <alternativeName>
        <fullName evidence="5">tRNA pseudouridine 54/55 synthase</fullName>
        <shortName evidence="5">Psi54/55 synthase</shortName>
    </alternativeName>
</protein>
<organism evidence="7 8">
    <name type="scientific">Pyrobaculum islandicum (strain DSM 4184 / JCM 9189 / GEO3)</name>
    <dbReference type="NCBI Taxonomy" id="384616"/>
    <lineage>
        <taxon>Archaea</taxon>
        <taxon>Thermoproteota</taxon>
        <taxon>Thermoprotei</taxon>
        <taxon>Thermoproteales</taxon>
        <taxon>Thermoproteaceae</taxon>
        <taxon>Pyrobaculum</taxon>
    </lineage>
</organism>
<dbReference type="Pfam" id="PF21238">
    <property type="entry name" value="Pus10_C"/>
    <property type="match status" value="1"/>
</dbReference>
<evidence type="ECO:0000313" key="8">
    <source>
        <dbReference type="Proteomes" id="UP000002595"/>
    </source>
</evidence>
<dbReference type="HAMAP" id="MF_01893">
    <property type="entry name" value="Pus10_arch"/>
    <property type="match status" value="1"/>
</dbReference>
<sequence length="413" mass="47366">MDVVDILEKSLEILKAYPLCDSCLGRLFAQMGYALENWERGFSIKTMLHMKLVTLFRQGVDVTTDLKSLARIHKPTRRFLSTIGITVEEAQCYICGGLLSNVERFAKEAVSKVDGIEFETFAVGTTIPREILERESEVVKKFLVSTGESIKHEINRRIGKELLRLLGRRVDKQRPNILIKIDLINGKIDIVKNPLLIEGVYLKLSRRISQAKKFGNVKSSLLEKLQYIRDMYGGVEHIIHVSGREDSDARMLGPGRPLVVEIKQPTKYKGLPHLYSDGDVIFIPLGFTTRDEVRKLKEKAKTDIKLYRALVYSDRPLSEEELRKLAELSGKTVVQYTPRRIKRLNPRKKRTRMVYEIVWRFISSHVFELYVRCQGGLYVKEFIHGDGGRTTPSVAEILNTYLEVLELDVLSIE</sequence>
<dbReference type="Gene3D" id="3.30.70.3190">
    <property type="match status" value="1"/>
</dbReference>
<dbReference type="eggNOG" id="arCOG01015">
    <property type="taxonomic scope" value="Archaea"/>
</dbReference>
<keyword evidence="2 5" id="KW-0819">tRNA processing</keyword>
<keyword evidence="4 5" id="KW-0413">Isomerase</keyword>
<dbReference type="Proteomes" id="UP000002595">
    <property type="component" value="Chromosome"/>
</dbReference>
<dbReference type="GO" id="GO:0160148">
    <property type="term" value="F:tRNA pseudouridine(55) synthase activity"/>
    <property type="evidence" value="ECO:0007669"/>
    <property type="project" value="UniProtKB-EC"/>
</dbReference>
<keyword evidence="8" id="KW-1185">Reference proteome</keyword>
<keyword evidence="3 5" id="KW-0694">RNA-binding</keyword>
<dbReference type="NCBIfam" id="TIGR01213">
    <property type="entry name" value="pseudo_Pus10arc"/>
    <property type="match status" value="1"/>
</dbReference>
<gene>
    <name evidence="5" type="primary">pus10</name>
    <name evidence="7" type="ordered locus">Pisl_0599</name>
</gene>
<dbReference type="Gene3D" id="3.30.70.2510">
    <property type="match status" value="1"/>
</dbReference>
<dbReference type="EC" id="5.4.99.25" evidence="5"/>
<evidence type="ECO:0000256" key="1">
    <source>
        <dbReference type="ARBA" id="ARBA00009652"/>
    </source>
</evidence>
<dbReference type="HOGENOM" id="CLU_028780_2_0_2"/>
<accession>A1RS45</accession>
<dbReference type="GO" id="GO:0000049">
    <property type="term" value="F:tRNA binding"/>
    <property type="evidence" value="ECO:0007669"/>
    <property type="project" value="InterPro"/>
</dbReference>
<name>A1RS45_PYRIL</name>
<dbReference type="InterPro" id="IPR004114">
    <property type="entry name" value="THUMP_dom"/>
</dbReference>
<dbReference type="InterPro" id="IPR020103">
    <property type="entry name" value="PsdUridine_synth_cat_dom_sf"/>
</dbReference>
<evidence type="ECO:0000256" key="4">
    <source>
        <dbReference type="ARBA" id="ARBA00023235"/>
    </source>
</evidence>
<dbReference type="PANTHER" id="PTHR21568:SF0">
    <property type="entry name" value="TRNA PSEUDOURIDINE SYNTHASE PUS10"/>
    <property type="match status" value="1"/>
</dbReference>
<feature type="binding site" evidence="5">
    <location>
        <position position="307"/>
    </location>
    <ligand>
        <name>substrate</name>
    </ligand>
</feature>
<feature type="binding site" evidence="5">
    <location>
        <position position="378"/>
    </location>
    <ligand>
        <name>substrate</name>
    </ligand>
</feature>
<comment type="catalytic activity">
    <reaction evidence="5">
        <text>uridine(54) in tRNA = pseudouridine(54) in tRNA</text>
        <dbReference type="Rhea" id="RHEA:57876"/>
        <dbReference type="Rhea" id="RHEA-COMP:10193"/>
        <dbReference type="Rhea" id="RHEA-COMP:14141"/>
        <dbReference type="ChEBI" id="CHEBI:65314"/>
        <dbReference type="ChEBI" id="CHEBI:65315"/>
    </reaction>
</comment>
<dbReference type="AlphaFoldDB" id="A1RS45"/>
<dbReference type="PANTHER" id="PTHR21568">
    <property type="entry name" value="TRNA PSEUDOURIDINE SYNTHASE PUS10"/>
    <property type="match status" value="1"/>
</dbReference>
<feature type="domain" description="THUMP" evidence="6">
    <location>
        <begin position="64"/>
        <end position="194"/>
    </location>
</feature>
<evidence type="ECO:0000256" key="5">
    <source>
        <dbReference type="HAMAP-Rule" id="MF_01893"/>
    </source>
</evidence>
<comment type="function">
    <text evidence="5">Responsible for synthesis of pseudouridine from uracil-54 and uracil-55 in the psi GC loop of transfer RNAs.</text>
</comment>
<evidence type="ECO:0000256" key="2">
    <source>
        <dbReference type="ARBA" id="ARBA00022694"/>
    </source>
</evidence>
<dbReference type="InterPro" id="IPR005912">
    <property type="entry name" value="Pus10"/>
</dbReference>
<dbReference type="EMBL" id="CP000504">
    <property type="protein sequence ID" value="ABL87777.1"/>
    <property type="molecule type" value="Genomic_DNA"/>
</dbReference>
<dbReference type="STRING" id="384616.Pisl_0599"/>
<comment type="catalytic activity">
    <reaction evidence="5">
        <text>uridine(55) in tRNA = pseudouridine(55) in tRNA</text>
        <dbReference type="Rhea" id="RHEA:42532"/>
        <dbReference type="Rhea" id="RHEA-COMP:10101"/>
        <dbReference type="Rhea" id="RHEA-COMP:10102"/>
        <dbReference type="ChEBI" id="CHEBI:65314"/>
        <dbReference type="ChEBI" id="CHEBI:65315"/>
        <dbReference type="EC" id="5.4.99.25"/>
    </reaction>
</comment>
<dbReference type="InterPro" id="IPR048741">
    <property type="entry name" value="Pus10-like_C"/>
</dbReference>
<evidence type="ECO:0000259" key="6">
    <source>
        <dbReference type="PROSITE" id="PS51165"/>
    </source>
</evidence>
<reference evidence="7" key="1">
    <citation type="submission" date="2006-12" db="EMBL/GenBank/DDBJ databases">
        <title>Complete sequence of Pyrobaculum islandicum DSM 4184.</title>
        <authorList>
            <person name="Copeland A."/>
            <person name="Lucas S."/>
            <person name="Lapidus A."/>
            <person name="Barry K."/>
            <person name="Detter J.C."/>
            <person name="Glavina del Rio T."/>
            <person name="Dalin E."/>
            <person name="Tice H."/>
            <person name="Pitluck S."/>
            <person name="Meincke L."/>
            <person name="Brettin T."/>
            <person name="Bruce D."/>
            <person name="Han C."/>
            <person name="Tapia R."/>
            <person name="Gilna P."/>
            <person name="Schmutz J."/>
            <person name="Larimer F."/>
            <person name="Land M."/>
            <person name="Hauser L."/>
            <person name="Kyrpides N."/>
            <person name="Mikhailova N."/>
            <person name="Cozen A.E."/>
            <person name="Fitz-Gibbon S.T."/>
            <person name="House C.H."/>
            <person name="Saltikov C."/>
            <person name="Lowe T."/>
            <person name="Richardson P."/>
        </authorList>
    </citation>
    <scope>NUCLEOTIDE SEQUENCE [LARGE SCALE GENOMIC DNA]</scope>
    <source>
        <strain evidence="7">DSM 4184</strain>
    </source>
</reference>
<comment type="similarity">
    <text evidence="1 5">Belongs to the pseudouridine synthase Pus10 family.</text>
</comment>
<dbReference type="KEGG" id="pis:Pisl_0599"/>
<dbReference type="GO" id="GO:0031119">
    <property type="term" value="P:tRNA pseudouridine synthesis"/>
    <property type="evidence" value="ECO:0007669"/>
    <property type="project" value="UniProtKB-UniRule"/>
</dbReference>
<proteinExistence type="inferred from homology"/>
<evidence type="ECO:0000256" key="3">
    <source>
        <dbReference type="ARBA" id="ARBA00022884"/>
    </source>
</evidence>
<feature type="active site" description="Nucleophile" evidence="5">
    <location>
        <position position="246"/>
    </location>
</feature>
<dbReference type="InterPro" id="IPR039894">
    <property type="entry name" value="Pus10-like"/>
</dbReference>
<dbReference type="SUPFAM" id="SSF55120">
    <property type="entry name" value="Pseudouridine synthase"/>
    <property type="match status" value="1"/>
</dbReference>
<dbReference type="Pfam" id="PF22023">
    <property type="entry name" value="Pus10_THUMP_arc"/>
    <property type="match status" value="1"/>
</dbReference>
<dbReference type="InterPro" id="IPR055174">
    <property type="entry name" value="Pus10_THUMP_arc"/>
</dbReference>
<dbReference type="FunFam" id="3.30.70.3190:FF:000001">
    <property type="entry name" value="tRNA pseudouridine synthase Pus10"/>
    <property type="match status" value="1"/>
</dbReference>
<dbReference type="PROSITE" id="PS51165">
    <property type="entry name" value="THUMP"/>
    <property type="match status" value="1"/>
</dbReference>
<evidence type="ECO:0000313" key="7">
    <source>
        <dbReference type="EMBL" id="ABL87777.1"/>
    </source>
</evidence>